<comment type="caution">
    <text evidence="4">The sequence shown here is derived from an EMBL/GenBank/DDBJ whole genome shotgun (WGS) entry which is preliminary data.</text>
</comment>
<dbReference type="InterPro" id="IPR000182">
    <property type="entry name" value="GNAT_dom"/>
</dbReference>
<gene>
    <name evidence="4" type="ORF">JOE61_000398</name>
</gene>
<feature type="domain" description="N-acetyltransferase" evidence="3">
    <location>
        <begin position="20"/>
        <end position="167"/>
    </location>
</feature>
<dbReference type="EMBL" id="JAFBBZ010000001">
    <property type="protein sequence ID" value="MBM7506584.1"/>
    <property type="molecule type" value="Genomic_DNA"/>
</dbReference>
<evidence type="ECO:0000256" key="1">
    <source>
        <dbReference type="ARBA" id="ARBA00022679"/>
    </source>
</evidence>
<keyword evidence="5" id="KW-1185">Reference proteome</keyword>
<organism evidence="4 5">
    <name type="scientific">Nocardioides salarius</name>
    <dbReference type="NCBI Taxonomy" id="374513"/>
    <lineage>
        <taxon>Bacteria</taxon>
        <taxon>Bacillati</taxon>
        <taxon>Actinomycetota</taxon>
        <taxon>Actinomycetes</taxon>
        <taxon>Propionibacteriales</taxon>
        <taxon>Nocardioidaceae</taxon>
        <taxon>Nocardioides</taxon>
    </lineage>
</organism>
<dbReference type="PROSITE" id="PS51186">
    <property type="entry name" value="GNAT"/>
    <property type="match status" value="1"/>
</dbReference>
<dbReference type="PANTHER" id="PTHR43877">
    <property type="entry name" value="AMINOALKYLPHOSPHONATE N-ACETYLTRANSFERASE-RELATED-RELATED"/>
    <property type="match status" value="1"/>
</dbReference>
<dbReference type="RefSeq" id="WP_193669290.1">
    <property type="nucleotide sequence ID" value="NZ_CAXICV010000082.1"/>
</dbReference>
<evidence type="ECO:0000313" key="5">
    <source>
        <dbReference type="Proteomes" id="UP000732378"/>
    </source>
</evidence>
<dbReference type="Proteomes" id="UP000732378">
    <property type="component" value="Unassembled WGS sequence"/>
</dbReference>
<dbReference type="CDD" id="cd04301">
    <property type="entry name" value="NAT_SF"/>
    <property type="match status" value="1"/>
</dbReference>
<dbReference type="InterPro" id="IPR016181">
    <property type="entry name" value="Acyl_CoA_acyltransferase"/>
</dbReference>
<evidence type="ECO:0000259" key="3">
    <source>
        <dbReference type="PROSITE" id="PS51186"/>
    </source>
</evidence>
<reference evidence="4 5" key="1">
    <citation type="submission" date="2021-01" db="EMBL/GenBank/DDBJ databases">
        <title>Sequencing the genomes of 1000 actinobacteria strains.</title>
        <authorList>
            <person name="Klenk H.-P."/>
        </authorList>
    </citation>
    <scope>NUCLEOTIDE SEQUENCE [LARGE SCALE GENOMIC DNA]</scope>
    <source>
        <strain evidence="4 5">DSM 18239</strain>
    </source>
</reference>
<keyword evidence="1" id="KW-0808">Transferase</keyword>
<name>A0ABS2M5W9_9ACTN</name>
<dbReference type="InterPro" id="IPR050832">
    <property type="entry name" value="Bact_Acetyltransf"/>
</dbReference>
<dbReference type="Pfam" id="PF00583">
    <property type="entry name" value="Acetyltransf_1"/>
    <property type="match status" value="1"/>
</dbReference>
<dbReference type="SUPFAM" id="SSF55729">
    <property type="entry name" value="Acyl-CoA N-acyltransferases (Nat)"/>
    <property type="match status" value="1"/>
</dbReference>
<evidence type="ECO:0000256" key="2">
    <source>
        <dbReference type="ARBA" id="ARBA00023315"/>
    </source>
</evidence>
<proteinExistence type="predicted"/>
<dbReference type="PANTHER" id="PTHR43877:SF2">
    <property type="entry name" value="AMINOALKYLPHOSPHONATE N-ACETYLTRANSFERASE-RELATED"/>
    <property type="match status" value="1"/>
</dbReference>
<keyword evidence="2" id="KW-0012">Acyltransferase</keyword>
<evidence type="ECO:0000313" key="4">
    <source>
        <dbReference type="EMBL" id="MBM7506584.1"/>
    </source>
</evidence>
<protein>
    <submittedName>
        <fullName evidence="4">GNAT superfamily N-acetyltransferase</fullName>
    </submittedName>
</protein>
<sequence length="167" mass="18121">MGITDDASRLGVLQVDGTAYAVTRARRGDVPALVTLLADDELGRGREGGDLQPYLRAFARIDRSPDNLLLAVRSPQGEVVATAHLTMLPGLSRRATLRLQVEAVRVASSVRHLGLGTELLEWITGYARSHGAGLVQLSTDRSRPGARRLYERLGYVASHDGMKLHLT</sequence>
<dbReference type="Gene3D" id="3.40.630.30">
    <property type="match status" value="1"/>
</dbReference>
<accession>A0ABS2M5W9</accession>